<evidence type="ECO:0000259" key="6">
    <source>
        <dbReference type="SMART" id="SM00903"/>
    </source>
</evidence>
<keyword evidence="8" id="KW-1185">Reference proteome</keyword>
<dbReference type="AlphaFoldDB" id="A0A5E4SLB9"/>
<dbReference type="InterPro" id="IPR012349">
    <property type="entry name" value="Split_barrel_FMN-bd"/>
</dbReference>
<keyword evidence="5" id="KW-0812">Transmembrane</keyword>
<dbReference type="EMBL" id="CABPSI010000001">
    <property type="protein sequence ID" value="VVD75098.1"/>
    <property type="molecule type" value="Genomic_DNA"/>
</dbReference>
<keyword evidence="5" id="KW-0472">Membrane</keyword>
<comment type="similarity">
    <text evidence="4">Belongs to the flavoredoxin family.</text>
</comment>
<dbReference type="GO" id="GO:0010181">
    <property type="term" value="F:FMN binding"/>
    <property type="evidence" value="ECO:0007669"/>
    <property type="project" value="InterPro"/>
</dbReference>
<keyword evidence="3" id="KW-0288">FMN</keyword>
<comment type="cofactor">
    <cofactor evidence="1">
        <name>FMN</name>
        <dbReference type="ChEBI" id="CHEBI:58210"/>
    </cofactor>
</comment>
<feature type="domain" description="Flavin reductase like" evidence="6">
    <location>
        <begin position="19"/>
        <end position="179"/>
    </location>
</feature>
<dbReference type="PANTHER" id="PTHR33798">
    <property type="entry name" value="FLAVOPROTEIN OXYGENASE"/>
    <property type="match status" value="1"/>
</dbReference>
<dbReference type="RefSeq" id="WP_150682964.1">
    <property type="nucleotide sequence ID" value="NZ_CABPSI010000001.1"/>
</dbReference>
<dbReference type="PANTHER" id="PTHR33798:SF5">
    <property type="entry name" value="FLAVIN REDUCTASE LIKE DOMAIN-CONTAINING PROTEIN"/>
    <property type="match status" value="1"/>
</dbReference>
<evidence type="ECO:0000256" key="4">
    <source>
        <dbReference type="ARBA" id="ARBA00038054"/>
    </source>
</evidence>
<dbReference type="SMART" id="SM00903">
    <property type="entry name" value="Flavin_Reduct"/>
    <property type="match status" value="1"/>
</dbReference>
<dbReference type="Gene3D" id="2.30.110.10">
    <property type="entry name" value="Electron Transport, Fmn-binding Protein, Chain A"/>
    <property type="match status" value="1"/>
</dbReference>
<dbReference type="Pfam" id="PF01613">
    <property type="entry name" value="Flavin_Reduct"/>
    <property type="match status" value="1"/>
</dbReference>
<reference evidence="7 8" key="1">
    <citation type="submission" date="2019-08" db="EMBL/GenBank/DDBJ databases">
        <authorList>
            <person name="Peeters C."/>
        </authorList>
    </citation>
    <scope>NUCLEOTIDE SEQUENCE [LARGE SCALE GENOMIC DNA]</scope>
    <source>
        <strain evidence="7 8">LMG 31115</strain>
    </source>
</reference>
<name>A0A5E4SLB9_9BURK</name>
<organism evidence="7 8">
    <name type="scientific">Pandoraea iniqua</name>
    <dbReference type="NCBI Taxonomy" id="2508288"/>
    <lineage>
        <taxon>Bacteria</taxon>
        <taxon>Pseudomonadati</taxon>
        <taxon>Pseudomonadota</taxon>
        <taxon>Betaproteobacteria</taxon>
        <taxon>Burkholderiales</taxon>
        <taxon>Burkholderiaceae</taxon>
        <taxon>Pandoraea</taxon>
    </lineage>
</organism>
<evidence type="ECO:0000256" key="1">
    <source>
        <dbReference type="ARBA" id="ARBA00001917"/>
    </source>
</evidence>
<dbReference type="Proteomes" id="UP000333828">
    <property type="component" value="Unassembled WGS sequence"/>
</dbReference>
<gene>
    <name evidence="7" type="ORF">PIN31115_00814</name>
</gene>
<keyword evidence="2" id="KW-0285">Flavoprotein</keyword>
<feature type="transmembrane region" description="Helical" evidence="5">
    <location>
        <begin position="43"/>
        <end position="62"/>
    </location>
</feature>
<evidence type="ECO:0000256" key="3">
    <source>
        <dbReference type="ARBA" id="ARBA00022643"/>
    </source>
</evidence>
<evidence type="ECO:0000313" key="8">
    <source>
        <dbReference type="Proteomes" id="UP000333828"/>
    </source>
</evidence>
<dbReference type="GO" id="GO:0016646">
    <property type="term" value="F:oxidoreductase activity, acting on the CH-NH group of donors, NAD or NADP as acceptor"/>
    <property type="evidence" value="ECO:0007669"/>
    <property type="project" value="UniProtKB-ARBA"/>
</dbReference>
<accession>A0A5E4SLB9</accession>
<evidence type="ECO:0000256" key="2">
    <source>
        <dbReference type="ARBA" id="ARBA00022630"/>
    </source>
</evidence>
<keyword evidence="5" id="KW-1133">Transmembrane helix</keyword>
<proteinExistence type="inferred from homology"/>
<protein>
    <submittedName>
        <fullName evidence="7">Flavin reductase family protein</fullName>
    </submittedName>
</protein>
<evidence type="ECO:0000256" key="5">
    <source>
        <dbReference type="SAM" id="Phobius"/>
    </source>
</evidence>
<dbReference type="InterPro" id="IPR002563">
    <property type="entry name" value="Flavin_Rdtase-like_dom"/>
</dbReference>
<evidence type="ECO:0000313" key="7">
    <source>
        <dbReference type="EMBL" id="VVD75098.1"/>
    </source>
</evidence>
<dbReference type="SUPFAM" id="SSF50475">
    <property type="entry name" value="FMN-binding split barrel"/>
    <property type="match status" value="1"/>
</dbReference>
<sequence>MLIDPATLDEARIYNFMMSTILPRPIAWVSTVDAQGRPNLAPYAYFMGVCCVPMTVLFCPVVPPPPMRKKDTLRNIEAVPEFVVNVASESCIEAVNLSAAPLPPGESEFELAGVTPVASSRVRPPRVLEASVAFECAVRDIIEINAAPGGGWVVLGTVLAAHVEDALLDPATHQVNLRELKPIGRLGGGEFANAASDTFTLTRYKTLADLVTRRERTSAPGNVVKGADA</sequence>